<sequence>MNTQFSPRRYNAFCPRGSRHVPCSAQVQAAIPCYLTYLSFCRCTRRAAWYVCGVVMRVCCWPWMVSLAGTGCIPIMTMLRF</sequence>
<gene>
    <name evidence="2" type="ORF">PYCCODRAFT_412553</name>
</gene>
<organism evidence="2 3">
    <name type="scientific">Trametes coccinea (strain BRFM310)</name>
    <name type="common">Pycnoporus coccineus</name>
    <dbReference type="NCBI Taxonomy" id="1353009"/>
    <lineage>
        <taxon>Eukaryota</taxon>
        <taxon>Fungi</taxon>
        <taxon>Dikarya</taxon>
        <taxon>Basidiomycota</taxon>
        <taxon>Agaricomycotina</taxon>
        <taxon>Agaricomycetes</taxon>
        <taxon>Polyporales</taxon>
        <taxon>Polyporaceae</taxon>
        <taxon>Trametes</taxon>
    </lineage>
</organism>
<evidence type="ECO:0000313" key="3">
    <source>
        <dbReference type="Proteomes" id="UP000193067"/>
    </source>
</evidence>
<evidence type="ECO:0000313" key="2">
    <source>
        <dbReference type="EMBL" id="OSD02225.1"/>
    </source>
</evidence>
<keyword evidence="3" id="KW-1185">Reference proteome</keyword>
<protein>
    <submittedName>
        <fullName evidence="2">Uncharacterized protein</fullName>
    </submittedName>
</protein>
<dbReference type="AlphaFoldDB" id="A0A1Y2IM80"/>
<dbReference type="EMBL" id="KZ084106">
    <property type="protein sequence ID" value="OSD02225.1"/>
    <property type="molecule type" value="Genomic_DNA"/>
</dbReference>
<dbReference type="Proteomes" id="UP000193067">
    <property type="component" value="Unassembled WGS sequence"/>
</dbReference>
<reference evidence="2 3" key="1">
    <citation type="journal article" date="2015" name="Biotechnol. Biofuels">
        <title>Enhanced degradation of softwood versus hardwood by the white-rot fungus Pycnoporus coccineus.</title>
        <authorList>
            <person name="Couturier M."/>
            <person name="Navarro D."/>
            <person name="Chevret D."/>
            <person name="Henrissat B."/>
            <person name="Piumi F."/>
            <person name="Ruiz-Duenas F.J."/>
            <person name="Martinez A.T."/>
            <person name="Grigoriev I.V."/>
            <person name="Riley R."/>
            <person name="Lipzen A."/>
            <person name="Berrin J.G."/>
            <person name="Master E.R."/>
            <person name="Rosso M.N."/>
        </authorList>
    </citation>
    <scope>NUCLEOTIDE SEQUENCE [LARGE SCALE GENOMIC DNA]</scope>
    <source>
        <strain evidence="2 3">BRFM310</strain>
    </source>
</reference>
<feature type="transmembrane region" description="Helical" evidence="1">
    <location>
        <begin position="47"/>
        <end position="76"/>
    </location>
</feature>
<keyword evidence="1" id="KW-1133">Transmembrane helix</keyword>
<keyword evidence="1" id="KW-0472">Membrane</keyword>
<name>A0A1Y2IM80_TRAC3</name>
<evidence type="ECO:0000256" key="1">
    <source>
        <dbReference type="SAM" id="Phobius"/>
    </source>
</evidence>
<keyword evidence="1" id="KW-0812">Transmembrane</keyword>
<proteinExistence type="predicted"/>
<accession>A0A1Y2IM80</accession>